<evidence type="ECO:0000256" key="1">
    <source>
        <dbReference type="ARBA" id="ARBA00023002"/>
    </source>
</evidence>
<name>A0A399R8U0_9PROT</name>
<dbReference type="AlphaFoldDB" id="A0A399R8U0"/>
<evidence type="ECO:0000313" key="5">
    <source>
        <dbReference type="Proteomes" id="UP000266385"/>
    </source>
</evidence>
<keyword evidence="1" id="KW-0560">Oxidoreductase</keyword>
<dbReference type="PANTHER" id="PTHR13789:SF309">
    <property type="entry name" value="PUTATIVE (AFU_ORTHOLOGUE AFUA_6G14510)-RELATED"/>
    <property type="match status" value="1"/>
</dbReference>
<evidence type="ECO:0000256" key="2">
    <source>
        <dbReference type="ARBA" id="ARBA00023033"/>
    </source>
</evidence>
<dbReference type="Gene3D" id="3.50.50.60">
    <property type="entry name" value="FAD/NAD(P)-binding domain"/>
    <property type="match status" value="1"/>
</dbReference>
<dbReference type="PRINTS" id="PR00420">
    <property type="entry name" value="RNGMNOXGNASE"/>
</dbReference>
<gene>
    <name evidence="4" type="ORF">D1223_14765</name>
</gene>
<reference evidence="4 5" key="1">
    <citation type="submission" date="2018-08" db="EMBL/GenBank/DDBJ databases">
        <title>Henriciella mobilis sp. nov., isolated from seawater.</title>
        <authorList>
            <person name="Cheng H."/>
            <person name="Wu Y.-H."/>
            <person name="Xu X.-W."/>
            <person name="Guo L.-L."/>
        </authorList>
    </citation>
    <scope>NUCLEOTIDE SEQUENCE [LARGE SCALE GENOMIC DNA]</scope>
    <source>
        <strain evidence="4 5">JN25</strain>
    </source>
</reference>
<comment type="caution">
    <text evidence="4">The sequence shown here is derived from an EMBL/GenBank/DDBJ whole genome shotgun (WGS) entry which is preliminary data.</text>
</comment>
<dbReference type="OrthoDB" id="5499180at2"/>
<dbReference type="SUPFAM" id="SSF51905">
    <property type="entry name" value="FAD/NAD(P)-binding domain"/>
    <property type="match status" value="1"/>
</dbReference>
<dbReference type="InterPro" id="IPR002938">
    <property type="entry name" value="FAD-bd"/>
</dbReference>
<dbReference type="InterPro" id="IPR036188">
    <property type="entry name" value="FAD/NAD-bd_sf"/>
</dbReference>
<evidence type="ECO:0000313" key="4">
    <source>
        <dbReference type="EMBL" id="RIJ27094.1"/>
    </source>
</evidence>
<organism evidence="4 5">
    <name type="scientific">Henriciella mobilis</name>
    <dbReference type="NCBI Taxonomy" id="2305467"/>
    <lineage>
        <taxon>Bacteria</taxon>
        <taxon>Pseudomonadati</taxon>
        <taxon>Pseudomonadota</taxon>
        <taxon>Alphaproteobacteria</taxon>
        <taxon>Hyphomonadales</taxon>
        <taxon>Hyphomonadaceae</taxon>
        <taxon>Henriciella</taxon>
    </lineage>
</organism>
<feature type="domain" description="FAD-binding" evidence="3">
    <location>
        <begin position="6"/>
        <end position="135"/>
    </location>
</feature>
<dbReference type="Pfam" id="PF01494">
    <property type="entry name" value="FAD_binding_3"/>
    <property type="match status" value="2"/>
</dbReference>
<protein>
    <submittedName>
        <fullName evidence="4">FAD-dependent monooxygenase</fullName>
    </submittedName>
</protein>
<dbReference type="RefSeq" id="WP_119377208.1">
    <property type="nucleotide sequence ID" value="NZ_QWFX01000014.1"/>
</dbReference>
<accession>A0A399R8U0</accession>
<dbReference type="GO" id="GO:0071949">
    <property type="term" value="F:FAD binding"/>
    <property type="evidence" value="ECO:0007669"/>
    <property type="project" value="InterPro"/>
</dbReference>
<dbReference type="Proteomes" id="UP000266385">
    <property type="component" value="Unassembled WGS sequence"/>
</dbReference>
<keyword evidence="5" id="KW-1185">Reference proteome</keyword>
<keyword evidence="2 4" id="KW-0503">Monooxygenase</keyword>
<dbReference type="GO" id="GO:0004497">
    <property type="term" value="F:monooxygenase activity"/>
    <property type="evidence" value="ECO:0007669"/>
    <property type="project" value="UniProtKB-KW"/>
</dbReference>
<sequence length="407" mass="44132">MGRSLNIAVCGAGIGGLSAAALLARQGHSVTLLDQFDAPAPVGSGLMLQVTGLTILDHLGLADDIRQLGSPLKRLWGLTTPSQRPVLDVRFEHLRAGLVSYGVQRGLLFDRLLAAATQAGAKLLTSRRVESVDAKTGDIILETGEFLKGFDLVVDALGVRSPLTRTPRKELAYGALWATLPWPADGPFDETALEQRYKSARKMAGVMASGRTASNGPVSLTYFWSIRRDDEAAWRAAPLDDWKREARALWPETELLLDQVSSHDQLTFARYRHRTHPDPLGGPRLVHIGDAWHAASPQLGQGANMALLDAWALSLALEGSEDIPHALARYVALRRNHIRLYQAMSWLFTPVYQGDSRIMPFLRDWLAAPLTRVPPAPKLLAGMVTGAFGSPLKKLGLNPSSGATSGP</sequence>
<dbReference type="EMBL" id="QWFX01000014">
    <property type="protein sequence ID" value="RIJ27094.1"/>
    <property type="molecule type" value="Genomic_DNA"/>
</dbReference>
<evidence type="ECO:0000259" key="3">
    <source>
        <dbReference type="Pfam" id="PF01494"/>
    </source>
</evidence>
<dbReference type="PANTHER" id="PTHR13789">
    <property type="entry name" value="MONOOXYGENASE"/>
    <property type="match status" value="1"/>
</dbReference>
<dbReference type="InterPro" id="IPR050493">
    <property type="entry name" value="FAD-dep_Monooxygenase_BioMet"/>
</dbReference>
<feature type="domain" description="FAD-binding" evidence="3">
    <location>
        <begin position="244"/>
        <end position="335"/>
    </location>
</feature>
<proteinExistence type="predicted"/>